<dbReference type="AlphaFoldDB" id="A0AAD5XA19"/>
<reference evidence="2" key="1">
    <citation type="submission" date="2020-05" db="EMBL/GenBank/DDBJ databases">
        <title>Phylogenomic resolution of chytrid fungi.</title>
        <authorList>
            <person name="Stajich J.E."/>
            <person name="Amses K."/>
            <person name="Simmons R."/>
            <person name="Seto K."/>
            <person name="Myers J."/>
            <person name="Bonds A."/>
            <person name="Quandt C.A."/>
            <person name="Barry K."/>
            <person name="Liu P."/>
            <person name="Grigoriev I."/>
            <person name="Longcore J.E."/>
            <person name="James T.Y."/>
        </authorList>
    </citation>
    <scope>NUCLEOTIDE SEQUENCE</scope>
    <source>
        <strain evidence="2">JEL0513</strain>
    </source>
</reference>
<sequence length="547" mass="59243">MTPLSINQTEQSTSASAQSSRSRWKNCLHQHANPLFVTENASAAATCRLPVMTPMHCQPPMNTVLRQIHDIHEAEELAKLALELNAPTDMTLQSTFERLVALAGSKEFLPIAAKVRHYLHSVAHKRREWCVEFCTRPYNIGYYHGSRDGMVCGNTYIVPAATLEGIDPDHILIMQQIAAMQQDVPPTPCCPNLPLPENLPQNTNTATTSSASATINNSNESQQAPRALRPCCSVDTAVFDALGVSGIPFDQQPQNDYYYHEYTATPPWLNSIHSIHAAAVTAAYRVRCEHNDARAREIAAQMFQVQILQQQQHQRTALMQMQMDLQMQAVEMDQQHVLPGMYPPVDDSDPEDFDACSSSDEGGGGIGGETGVGKFGFTNVDMAMMDAGFLDDLQQFCQENRQLSSAATVRSGGGSGNSESANVTLHNGNNANKQVHLEEEDGEGNDRLRNYGNSNEDVEMGDASSSNELNGYSSVNIFDSRGARNSEVATARAAGAAGAAAAAAATVDVVDVDFDYGSSTNCIVSLNEVAVGNEIERRSAAARAAEI</sequence>
<gene>
    <name evidence="2" type="ORF">HK100_004166</name>
</gene>
<evidence type="ECO:0000313" key="2">
    <source>
        <dbReference type="EMBL" id="KAJ3103659.1"/>
    </source>
</evidence>
<dbReference type="EMBL" id="JADGJH010002095">
    <property type="protein sequence ID" value="KAJ3103659.1"/>
    <property type="molecule type" value="Genomic_DNA"/>
</dbReference>
<feature type="compositionally biased region" description="Polar residues" evidence="1">
    <location>
        <begin position="421"/>
        <end position="433"/>
    </location>
</feature>
<feature type="region of interest" description="Disordered" evidence="1">
    <location>
        <begin position="407"/>
        <end position="467"/>
    </location>
</feature>
<accession>A0AAD5XA19</accession>
<comment type="caution">
    <text evidence="2">The sequence shown here is derived from an EMBL/GenBank/DDBJ whole genome shotgun (WGS) entry which is preliminary data.</text>
</comment>
<name>A0AAD5XA19_9FUNG</name>
<keyword evidence="3" id="KW-1185">Reference proteome</keyword>
<evidence type="ECO:0000256" key="1">
    <source>
        <dbReference type="SAM" id="MobiDB-lite"/>
    </source>
</evidence>
<protein>
    <submittedName>
        <fullName evidence="2">Uncharacterized protein</fullName>
    </submittedName>
</protein>
<proteinExistence type="predicted"/>
<dbReference type="Proteomes" id="UP001211907">
    <property type="component" value="Unassembled WGS sequence"/>
</dbReference>
<organism evidence="2 3">
    <name type="scientific">Physocladia obscura</name>
    <dbReference type="NCBI Taxonomy" id="109957"/>
    <lineage>
        <taxon>Eukaryota</taxon>
        <taxon>Fungi</taxon>
        <taxon>Fungi incertae sedis</taxon>
        <taxon>Chytridiomycota</taxon>
        <taxon>Chytridiomycota incertae sedis</taxon>
        <taxon>Chytridiomycetes</taxon>
        <taxon>Chytridiales</taxon>
        <taxon>Chytriomycetaceae</taxon>
        <taxon>Physocladia</taxon>
    </lineage>
</organism>
<evidence type="ECO:0000313" key="3">
    <source>
        <dbReference type="Proteomes" id="UP001211907"/>
    </source>
</evidence>